<dbReference type="CDD" id="cd07826">
    <property type="entry name" value="SRPBCC_CalC_Aha1-like_9"/>
    <property type="match status" value="1"/>
</dbReference>
<sequence>MSNALSVEAPEGLPFIDYTREFDAPVEDLFRAHADPGLFARWVGPSDLTTELPTYDFTSGGRWRMVQRRGEEEYAFRGTFHTVRENELAVQTFEFEGFPDAVSLEFLTFEQLPGNRSRLVGHAVYPTLEARDGMISSGMESGMADGYATLEALLAEQAG</sequence>
<gene>
    <name evidence="3" type="ORF">DT076_07845</name>
</gene>
<comment type="caution">
    <text evidence="3">The sequence shown here is derived from an EMBL/GenBank/DDBJ whole genome shotgun (WGS) entry which is preliminary data.</text>
</comment>
<dbReference type="InterPro" id="IPR023393">
    <property type="entry name" value="START-like_dom_sf"/>
</dbReference>
<dbReference type="Pfam" id="PF08327">
    <property type="entry name" value="AHSA1"/>
    <property type="match status" value="1"/>
</dbReference>
<comment type="similarity">
    <text evidence="1">Belongs to the AHA1 family.</text>
</comment>
<feature type="domain" description="Activator of Hsp90 ATPase homologue 1/2-like C-terminal" evidence="2">
    <location>
        <begin position="23"/>
        <end position="154"/>
    </location>
</feature>
<accession>A0A367YVL3</accession>
<reference evidence="3 4" key="1">
    <citation type="submission" date="2018-07" db="EMBL/GenBank/DDBJ databases">
        <title>Desertimonas flava gen. nov. sp. nov.</title>
        <authorList>
            <person name="Liu S."/>
        </authorList>
    </citation>
    <scope>NUCLEOTIDE SEQUENCE [LARGE SCALE GENOMIC DNA]</scope>
    <source>
        <strain evidence="3 4">16Sb5-5</strain>
    </source>
</reference>
<protein>
    <submittedName>
        <fullName evidence="3">Polyketide cyclase</fullName>
    </submittedName>
</protein>
<dbReference type="RefSeq" id="WP_114126112.1">
    <property type="nucleotide sequence ID" value="NZ_QOUI01000004.1"/>
</dbReference>
<evidence type="ECO:0000313" key="4">
    <source>
        <dbReference type="Proteomes" id="UP000252770"/>
    </source>
</evidence>
<dbReference type="Proteomes" id="UP000252770">
    <property type="component" value="Unassembled WGS sequence"/>
</dbReference>
<dbReference type="Gene3D" id="3.30.530.20">
    <property type="match status" value="1"/>
</dbReference>
<organism evidence="3 4">
    <name type="scientific">Desertihabitans brevis</name>
    <dbReference type="NCBI Taxonomy" id="2268447"/>
    <lineage>
        <taxon>Bacteria</taxon>
        <taxon>Bacillati</taxon>
        <taxon>Actinomycetota</taxon>
        <taxon>Actinomycetes</taxon>
        <taxon>Propionibacteriales</taxon>
        <taxon>Propionibacteriaceae</taxon>
        <taxon>Desertihabitans</taxon>
    </lineage>
</organism>
<evidence type="ECO:0000313" key="3">
    <source>
        <dbReference type="EMBL" id="RCK69926.1"/>
    </source>
</evidence>
<dbReference type="EMBL" id="QOUI01000004">
    <property type="protein sequence ID" value="RCK69926.1"/>
    <property type="molecule type" value="Genomic_DNA"/>
</dbReference>
<dbReference type="SUPFAM" id="SSF55961">
    <property type="entry name" value="Bet v1-like"/>
    <property type="match status" value="1"/>
</dbReference>
<evidence type="ECO:0000256" key="1">
    <source>
        <dbReference type="ARBA" id="ARBA00006817"/>
    </source>
</evidence>
<evidence type="ECO:0000259" key="2">
    <source>
        <dbReference type="Pfam" id="PF08327"/>
    </source>
</evidence>
<name>A0A367YVL3_9ACTN</name>
<proteinExistence type="inferred from homology"/>
<keyword evidence="4" id="KW-1185">Reference proteome</keyword>
<dbReference type="InterPro" id="IPR013538">
    <property type="entry name" value="ASHA1/2-like_C"/>
</dbReference>
<dbReference type="AlphaFoldDB" id="A0A367YVL3"/>